<accession>A0AAD7Z730</accession>
<organism evidence="1 2">
    <name type="scientific">Diploptera punctata</name>
    <name type="common">Pacific beetle cockroach</name>
    <dbReference type="NCBI Taxonomy" id="6984"/>
    <lineage>
        <taxon>Eukaryota</taxon>
        <taxon>Metazoa</taxon>
        <taxon>Ecdysozoa</taxon>
        <taxon>Arthropoda</taxon>
        <taxon>Hexapoda</taxon>
        <taxon>Insecta</taxon>
        <taxon>Pterygota</taxon>
        <taxon>Neoptera</taxon>
        <taxon>Polyneoptera</taxon>
        <taxon>Dictyoptera</taxon>
        <taxon>Blattodea</taxon>
        <taxon>Blaberoidea</taxon>
        <taxon>Blaberidae</taxon>
        <taxon>Diplopterinae</taxon>
        <taxon>Diploptera</taxon>
    </lineage>
</organism>
<feature type="non-terminal residue" evidence="1">
    <location>
        <position position="1"/>
    </location>
</feature>
<sequence length="107" mass="12112">RSWSFQFFLSDGRKLPTKWWKQDFLRVYKSRTRPLRFSKIAGGRGTSSSSPVSNPNLSRKSLVLCDSWSGHKDEQGFLSSAISQRTFSSVLSGLIRMKKVPGSIPDE</sequence>
<gene>
    <name evidence="1" type="ORF">L9F63_007722</name>
</gene>
<protein>
    <submittedName>
        <fullName evidence="1">Uncharacterized protein</fullName>
    </submittedName>
</protein>
<proteinExistence type="predicted"/>
<comment type="caution">
    <text evidence="1">The sequence shown here is derived from an EMBL/GenBank/DDBJ whole genome shotgun (WGS) entry which is preliminary data.</text>
</comment>
<name>A0AAD7Z730_DIPPU</name>
<dbReference type="Proteomes" id="UP001233999">
    <property type="component" value="Unassembled WGS sequence"/>
</dbReference>
<dbReference type="AlphaFoldDB" id="A0AAD7Z730"/>
<feature type="non-terminal residue" evidence="1">
    <location>
        <position position="107"/>
    </location>
</feature>
<evidence type="ECO:0000313" key="2">
    <source>
        <dbReference type="Proteomes" id="UP001233999"/>
    </source>
</evidence>
<reference evidence="1" key="1">
    <citation type="journal article" date="2023" name="IScience">
        <title>Live-bearing cockroach genome reveals convergent evolutionary mechanisms linked to viviparity in insects and beyond.</title>
        <authorList>
            <person name="Fouks B."/>
            <person name="Harrison M.C."/>
            <person name="Mikhailova A.A."/>
            <person name="Marchal E."/>
            <person name="English S."/>
            <person name="Carruthers M."/>
            <person name="Jennings E.C."/>
            <person name="Chiamaka E.L."/>
            <person name="Frigard R.A."/>
            <person name="Pippel M."/>
            <person name="Attardo G.M."/>
            <person name="Benoit J.B."/>
            <person name="Bornberg-Bauer E."/>
            <person name="Tobe S.S."/>
        </authorList>
    </citation>
    <scope>NUCLEOTIDE SEQUENCE</scope>
    <source>
        <strain evidence="1">Stay&amp;Tobe</strain>
    </source>
</reference>
<dbReference type="EMBL" id="JASPKZ010010240">
    <property type="protein sequence ID" value="KAJ9575061.1"/>
    <property type="molecule type" value="Genomic_DNA"/>
</dbReference>
<reference evidence="1" key="2">
    <citation type="submission" date="2023-05" db="EMBL/GenBank/DDBJ databases">
        <authorList>
            <person name="Fouks B."/>
        </authorList>
    </citation>
    <scope>NUCLEOTIDE SEQUENCE</scope>
    <source>
        <strain evidence="1">Stay&amp;Tobe</strain>
        <tissue evidence="1">Testes</tissue>
    </source>
</reference>
<evidence type="ECO:0000313" key="1">
    <source>
        <dbReference type="EMBL" id="KAJ9575061.1"/>
    </source>
</evidence>
<keyword evidence="2" id="KW-1185">Reference proteome</keyword>